<evidence type="ECO:0000256" key="1">
    <source>
        <dbReference type="ARBA" id="ARBA00001933"/>
    </source>
</evidence>
<dbReference type="PANTHER" id="PTHR43515:SF1">
    <property type="entry name" value="THREONINE SYNTHASE-LIKE 1"/>
    <property type="match status" value="1"/>
</dbReference>
<dbReference type="InterPro" id="IPR004450">
    <property type="entry name" value="Thr_synthase-like"/>
</dbReference>
<gene>
    <name evidence="8" type="ORF">SAMN02745134_01963</name>
</gene>
<dbReference type="RefSeq" id="WP_084115590.1">
    <property type="nucleotide sequence ID" value="NZ_FWXH01000005.1"/>
</dbReference>
<dbReference type="PANTHER" id="PTHR43515">
    <property type="entry name" value="THREONINE SYNTHASE-LIKE 1"/>
    <property type="match status" value="1"/>
</dbReference>
<dbReference type="GO" id="GO:0009088">
    <property type="term" value="P:threonine biosynthetic process"/>
    <property type="evidence" value="ECO:0007669"/>
    <property type="project" value="UniProtKB-UniRule"/>
</dbReference>
<reference evidence="8 9" key="1">
    <citation type="submission" date="2017-04" db="EMBL/GenBank/DDBJ databases">
        <authorList>
            <person name="Afonso C.L."/>
            <person name="Miller P.J."/>
            <person name="Scott M.A."/>
            <person name="Spackman E."/>
            <person name="Goraichik I."/>
            <person name="Dimitrov K.M."/>
            <person name="Suarez D.L."/>
            <person name="Swayne D.E."/>
        </authorList>
    </citation>
    <scope>NUCLEOTIDE SEQUENCE [LARGE SCALE GENOMIC DNA]</scope>
    <source>
        <strain evidence="8 9">DSM 12555</strain>
    </source>
</reference>
<dbReference type="NCBIfam" id="TIGR00260">
    <property type="entry name" value="thrC"/>
    <property type="match status" value="1"/>
</dbReference>
<dbReference type="EC" id="4.2.3.1" evidence="4"/>
<dbReference type="GO" id="GO:0004795">
    <property type="term" value="F:threonine synthase activity"/>
    <property type="evidence" value="ECO:0007669"/>
    <property type="project" value="UniProtKB-UniRule"/>
</dbReference>
<dbReference type="CDD" id="cd01560">
    <property type="entry name" value="Thr-synth_2"/>
    <property type="match status" value="1"/>
</dbReference>
<comment type="cofactor">
    <cofactor evidence="1 5">
        <name>pyridoxal 5'-phosphate</name>
        <dbReference type="ChEBI" id="CHEBI:597326"/>
    </cofactor>
</comment>
<dbReference type="Pfam" id="PF14821">
    <property type="entry name" value="Thr_synth_N"/>
    <property type="match status" value="1"/>
</dbReference>
<feature type="modified residue" description="N6-(pyridoxal phosphate)lysine" evidence="5">
    <location>
        <position position="113"/>
    </location>
</feature>
<keyword evidence="9" id="KW-1185">Reference proteome</keyword>
<accession>A0A1W1XI23</accession>
<protein>
    <recommendedName>
        <fullName evidence="4">Threonine synthase</fullName>
        <ecNumber evidence="4">4.2.3.1</ecNumber>
    </recommendedName>
</protein>
<sequence length="495" mass="55533">MNQLMYKSTRGSAKTVTASNAILKGIAEDGGLYVPDNIPTIDFNIDELVKLDYKALAYLVMSKFFTDFTEEELKSCIDKAYDSKFATEEITPVKKIGDSYLLELYFGPTLAFKDVALSILPHLLKTSVKKQGIDKNILILTATSGDTGKAALEGFTNVDGTEIIVFYPVEGVSTVQKLQMVTHKGKNTHVVAIKGNFDDAQTAVKNVFTDNSIQESLAEKGYLFSSANSINIGRLIPQVVYYFYSYISLYKKGEISKDDKINVVVPTGNFGNILAGYLAKNMGLPIDKLICASNENKVLYDFITTGTYDKNREFFITNSPSMDIIVSSNLERLLYFVSGKDSNKINELMTSLKVNGKYEITEDMKKQLSDFYGGYASEEETTDEIKALYDNYKEIIDTHTAVAYSVYNKYKKETKDATKTVILSTASPYKFPNAVMNVIDKKYFGLDEFKLINEMDKLSAYKIPQSIKDIDKKEVIHTKVCKKNEINQVVLDFIK</sequence>
<proteinExistence type="inferred from homology"/>
<evidence type="ECO:0000256" key="5">
    <source>
        <dbReference type="PIRSR" id="PIRSR604450-51"/>
    </source>
</evidence>
<dbReference type="SUPFAM" id="SSF53686">
    <property type="entry name" value="Tryptophan synthase beta subunit-like PLP-dependent enzymes"/>
    <property type="match status" value="1"/>
</dbReference>
<dbReference type="InterPro" id="IPR001926">
    <property type="entry name" value="TrpB-like_PALP"/>
</dbReference>
<evidence type="ECO:0000313" key="8">
    <source>
        <dbReference type="EMBL" id="SMC23610.1"/>
    </source>
</evidence>
<name>A0A1W1XI23_9CLOT</name>
<dbReference type="OrthoDB" id="9763107at2"/>
<dbReference type="AlphaFoldDB" id="A0A1W1XI23"/>
<dbReference type="InterPro" id="IPR037158">
    <property type="entry name" value="Thr_synth_N_sf"/>
</dbReference>
<dbReference type="Gene3D" id="3.90.1380.10">
    <property type="entry name" value="Threonine synthase, N-terminal domain"/>
    <property type="match status" value="1"/>
</dbReference>
<dbReference type="InterPro" id="IPR029144">
    <property type="entry name" value="Thr_synth_N"/>
</dbReference>
<evidence type="ECO:0000313" key="9">
    <source>
        <dbReference type="Proteomes" id="UP000192468"/>
    </source>
</evidence>
<evidence type="ECO:0000256" key="4">
    <source>
        <dbReference type="NCBIfam" id="TIGR00260"/>
    </source>
</evidence>
<keyword evidence="3 5" id="KW-0663">Pyridoxal phosphate</keyword>
<evidence type="ECO:0000256" key="3">
    <source>
        <dbReference type="ARBA" id="ARBA00022898"/>
    </source>
</evidence>
<dbReference type="Gene3D" id="3.40.50.1100">
    <property type="match status" value="2"/>
</dbReference>
<dbReference type="EMBL" id="FWXH01000005">
    <property type="protein sequence ID" value="SMC23610.1"/>
    <property type="molecule type" value="Genomic_DNA"/>
</dbReference>
<dbReference type="InterPro" id="IPR036052">
    <property type="entry name" value="TrpB-like_PALP_sf"/>
</dbReference>
<evidence type="ECO:0000256" key="2">
    <source>
        <dbReference type="ARBA" id="ARBA00005517"/>
    </source>
</evidence>
<dbReference type="Proteomes" id="UP000192468">
    <property type="component" value="Unassembled WGS sequence"/>
</dbReference>
<dbReference type="GO" id="GO:0005737">
    <property type="term" value="C:cytoplasm"/>
    <property type="evidence" value="ECO:0007669"/>
    <property type="project" value="TreeGrafter"/>
</dbReference>
<dbReference type="Pfam" id="PF00291">
    <property type="entry name" value="PALP"/>
    <property type="match status" value="1"/>
</dbReference>
<evidence type="ECO:0000259" key="7">
    <source>
        <dbReference type="Pfam" id="PF14821"/>
    </source>
</evidence>
<feature type="domain" description="Threonine synthase N-terminal" evidence="7">
    <location>
        <begin position="6"/>
        <end position="81"/>
    </location>
</feature>
<dbReference type="STRING" id="1121291.SAMN02745134_01963"/>
<feature type="domain" description="Tryptophan synthase beta chain-like PALP" evidence="6">
    <location>
        <begin position="103"/>
        <end position="424"/>
    </location>
</feature>
<organism evidence="8 9">
    <name type="scientific">Clostridium acidisoli DSM 12555</name>
    <dbReference type="NCBI Taxonomy" id="1121291"/>
    <lineage>
        <taxon>Bacteria</taxon>
        <taxon>Bacillati</taxon>
        <taxon>Bacillota</taxon>
        <taxon>Clostridia</taxon>
        <taxon>Eubacteriales</taxon>
        <taxon>Clostridiaceae</taxon>
        <taxon>Clostridium</taxon>
    </lineage>
</organism>
<evidence type="ECO:0000259" key="6">
    <source>
        <dbReference type="Pfam" id="PF00291"/>
    </source>
</evidence>
<comment type="similarity">
    <text evidence="2">Belongs to the threonine synthase family.</text>
</comment>